<dbReference type="GO" id="GO:0005737">
    <property type="term" value="C:cytoplasm"/>
    <property type="evidence" value="ECO:0007669"/>
    <property type="project" value="TreeGrafter"/>
</dbReference>
<accession>A0A410P2K4</accession>
<dbReference type="Pfam" id="PF02594">
    <property type="entry name" value="DUF167"/>
    <property type="match status" value="1"/>
</dbReference>
<dbReference type="InterPro" id="IPR036591">
    <property type="entry name" value="YggU-like_sf"/>
</dbReference>
<dbReference type="Proteomes" id="UP000287243">
    <property type="component" value="Chromosome"/>
</dbReference>
<dbReference type="SUPFAM" id="SSF69786">
    <property type="entry name" value="YggU-like"/>
    <property type="match status" value="1"/>
</dbReference>
<dbReference type="Gene3D" id="3.30.1200.10">
    <property type="entry name" value="YggU-like"/>
    <property type="match status" value="1"/>
</dbReference>
<gene>
    <name evidence="2" type="ORF">BU251_00480</name>
</gene>
<evidence type="ECO:0000313" key="2">
    <source>
        <dbReference type="EMBL" id="QAT16321.1"/>
    </source>
</evidence>
<dbReference type="SMART" id="SM01152">
    <property type="entry name" value="DUF167"/>
    <property type="match status" value="1"/>
</dbReference>
<sequence>MILEVKVIPKSSRNEVVQEADRLKVYVSVAPEKGKANKALVGLIAEHFSVRKSDVRIRQGLHAHTKIVEIPG</sequence>
<dbReference type="EMBL" id="CP019384">
    <property type="protein sequence ID" value="QAT16321.1"/>
    <property type="molecule type" value="Genomic_DNA"/>
</dbReference>
<dbReference type="KEGG" id="vai:BU251_00480"/>
<dbReference type="NCBIfam" id="TIGR00251">
    <property type="entry name" value="DUF167 family protein"/>
    <property type="match status" value="1"/>
</dbReference>
<dbReference type="RefSeq" id="WP_128698956.1">
    <property type="nucleotide sequence ID" value="NZ_CP019384.1"/>
</dbReference>
<dbReference type="AlphaFoldDB" id="A0A410P2K4"/>
<evidence type="ECO:0000256" key="1">
    <source>
        <dbReference type="ARBA" id="ARBA00010364"/>
    </source>
</evidence>
<keyword evidence="3" id="KW-1185">Reference proteome</keyword>
<protein>
    <submittedName>
        <fullName evidence="2">Uncharacterized protein</fullName>
    </submittedName>
</protein>
<comment type="similarity">
    <text evidence="1">Belongs to the UPF0235 family.</text>
</comment>
<name>A0A410P2K4_VELA1</name>
<dbReference type="PANTHER" id="PTHR13420">
    <property type="entry name" value="UPF0235 PROTEIN C15ORF40"/>
    <property type="match status" value="1"/>
</dbReference>
<evidence type="ECO:0000313" key="3">
    <source>
        <dbReference type="Proteomes" id="UP000287243"/>
    </source>
</evidence>
<reference evidence="2 3" key="1">
    <citation type="submission" date="2017-01" db="EMBL/GenBank/DDBJ databases">
        <title>First insights into the biology of 'candidatus Vampirococcus archaeovorus'.</title>
        <authorList>
            <person name="Kizina J."/>
            <person name="Jordan S."/>
            <person name="Stueber K."/>
            <person name="Reinhardt R."/>
            <person name="Harder J."/>
        </authorList>
    </citation>
    <scope>NUCLEOTIDE SEQUENCE [LARGE SCALE GENOMIC DNA]</scope>
    <source>
        <strain evidence="2 3">LiM</strain>
    </source>
</reference>
<dbReference type="OrthoDB" id="3176309at2"/>
<dbReference type="PANTHER" id="PTHR13420:SF7">
    <property type="entry name" value="UPF0235 PROTEIN C15ORF40"/>
    <property type="match status" value="1"/>
</dbReference>
<organism evidence="2 3">
    <name type="scientific">Velamenicoccus archaeovorus</name>
    <dbReference type="NCBI Taxonomy" id="1930593"/>
    <lineage>
        <taxon>Bacteria</taxon>
        <taxon>Pseudomonadati</taxon>
        <taxon>Candidatus Omnitrophota</taxon>
        <taxon>Candidatus Velamenicoccus</taxon>
    </lineage>
</organism>
<dbReference type="InterPro" id="IPR003746">
    <property type="entry name" value="DUF167"/>
</dbReference>
<proteinExistence type="inferred from homology"/>